<name>A0A1R2BG65_9CILI</name>
<feature type="region of interest" description="Disordered" evidence="1">
    <location>
        <begin position="1"/>
        <end position="33"/>
    </location>
</feature>
<gene>
    <name evidence="3" type="ORF">SteCoe_25030</name>
</gene>
<dbReference type="AlphaFoldDB" id="A0A1R2BG65"/>
<feature type="domain" description="ELMO" evidence="2">
    <location>
        <begin position="295"/>
        <end position="443"/>
    </location>
</feature>
<feature type="compositionally biased region" description="Basic and acidic residues" evidence="1">
    <location>
        <begin position="1"/>
        <end position="10"/>
    </location>
</feature>
<dbReference type="EMBL" id="MPUH01000670">
    <property type="protein sequence ID" value="OMJ75763.1"/>
    <property type="molecule type" value="Genomic_DNA"/>
</dbReference>
<dbReference type="InterPro" id="IPR006816">
    <property type="entry name" value="ELMO_dom"/>
</dbReference>
<evidence type="ECO:0000313" key="3">
    <source>
        <dbReference type="EMBL" id="OMJ75763.1"/>
    </source>
</evidence>
<dbReference type="Proteomes" id="UP000187209">
    <property type="component" value="Unassembled WGS sequence"/>
</dbReference>
<dbReference type="OrthoDB" id="266227at2759"/>
<evidence type="ECO:0000256" key="1">
    <source>
        <dbReference type="SAM" id="MobiDB-lite"/>
    </source>
</evidence>
<comment type="caution">
    <text evidence="3">The sequence shown here is derived from an EMBL/GenBank/DDBJ whole genome shotgun (WGS) entry which is preliminary data.</text>
</comment>
<evidence type="ECO:0000259" key="2">
    <source>
        <dbReference type="PROSITE" id="PS51335"/>
    </source>
</evidence>
<proteinExistence type="predicted"/>
<reference evidence="3 4" key="1">
    <citation type="submission" date="2016-11" db="EMBL/GenBank/DDBJ databases">
        <title>The macronuclear genome of Stentor coeruleus: a giant cell with tiny introns.</title>
        <authorList>
            <person name="Slabodnick M."/>
            <person name="Ruby J.G."/>
            <person name="Reiff S.B."/>
            <person name="Swart E.C."/>
            <person name="Gosai S."/>
            <person name="Prabakaran S."/>
            <person name="Witkowska E."/>
            <person name="Larue G.E."/>
            <person name="Fisher S."/>
            <person name="Freeman R.M."/>
            <person name="Gunawardena J."/>
            <person name="Chu W."/>
            <person name="Stover N.A."/>
            <person name="Gregory B.D."/>
            <person name="Nowacki M."/>
            <person name="Derisi J."/>
            <person name="Roy S.W."/>
            <person name="Marshall W.F."/>
            <person name="Sood P."/>
        </authorList>
    </citation>
    <scope>NUCLEOTIDE SEQUENCE [LARGE SCALE GENOMIC DNA]</scope>
    <source>
        <strain evidence="3">WM001</strain>
    </source>
</reference>
<organism evidence="3 4">
    <name type="scientific">Stentor coeruleus</name>
    <dbReference type="NCBI Taxonomy" id="5963"/>
    <lineage>
        <taxon>Eukaryota</taxon>
        <taxon>Sar</taxon>
        <taxon>Alveolata</taxon>
        <taxon>Ciliophora</taxon>
        <taxon>Postciliodesmatophora</taxon>
        <taxon>Heterotrichea</taxon>
        <taxon>Heterotrichida</taxon>
        <taxon>Stentoridae</taxon>
        <taxon>Stentor</taxon>
    </lineage>
</organism>
<dbReference type="Pfam" id="PF04727">
    <property type="entry name" value="ELMO_CED12"/>
    <property type="match status" value="1"/>
</dbReference>
<evidence type="ECO:0000313" key="4">
    <source>
        <dbReference type="Proteomes" id="UP000187209"/>
    </source>
</evidence>
<protein>
    <recommendedName>
        <fullName evidence="2">ELMO domain-containing protein</fullName>
    </recommendedName>
</protein>
<dbReference type="PROSITE" id="PS51335">
    <property type="entry name" value="ELMO"/>
    <property type="match status" value="1"/>
</dbReference>
<accession>A0A1R2BG65</accession>
<keyword evidence="4" id="KW-1185">Reference proteome</keyword>
<sequence>MKKISLREESTNPTPSTKYEKHYKGPSEPLNPPNLIKLKSSGSAKSLQSDCFKKYSLINDLSPCKTEIPQMSTTKIITSAVSNSFQSSGSNIISAQKGCSFSRVVEKYENNCSNPFIDTNENPQLSARSGFNLRENSIEISAISEESSLSEQNLPPEISPILKNDRESLLSESSQCPDIIRNVSTESILINHVSSISLPLTNHNLDDSSEKEIMRSSLPLKFSDSSENILSLNFEEGYSIFKSLKLEYISDGLWIKTWKDKFCCIKKQELDEEALELCEKLIIFAYAGFIQGDLFHERLLASSYERMSNYTENKDMWTDLGFSKYNPYESDLKHDVAALGLLQLLFFERYLSETFSEIFKYSLDNGMAFVLIAFDISEISITVLRKKILNHIISQTSKVVETIFFLYAGCLLYWFTLHKSQEKMPGEINWVVEKLALKHPNALINLARERWTGI</sequence>